<protein>
    <recommendedName>
        <fullName evidence="1">Helicase HerA barrel domain-containing protein</fullName>
    </recommendedName>
</protein>
<dbReference type="EMBL" id="UINC01224254">
    <property type="protein sequence ID" value="SVE53801.1"/>
    <property type="molecule type" value="Genomic_DNA"/>
</dbReference>
<sequence length="158" mass="16415">MNDNFDGTGVSSSGGELLGVVVGGSLGQGLEIRLGNTSGMSVEDVKVGSFVTVRGKRNRFFGVVTDISLGGSDARLKHAPTGVEDPFIADVLSGTIAYGNISVLPTLTMPVVSGDNMDPPVAAKTIPGHFSPVYTASEQDVAMVFGEEDDQHFWIGTP</sequence>
<feature type="non-terminal residue" evidence="2">
    <location>
        <position position="158"/>
    </location>
</feature>
<dbReference type="PANTHER" id="PTHR42957:SF1">
    <property type="entry name" value="HELICASE MJ1565-RELATED"/>
    <property type="match status" value="1"/>
</dbReference>
<feature type="domain" description="Helicase HerA barrel" evidence="1">
    <location>
        <begin position="18"/>
        <end position="75"/>
    </location>
</feature>
<dbReference type="InterPro" id="IPR018538">
    <property type="entry name" value="HerA_barrel_dom"/>
</dbReference>
<name>A0A383EAR0_9ZZZZ</name>
<dbReference type="PANTHER" id="PTHR42957">
    <property type="entry name" value="HELICASE MJ1565-RELATED"/>
    <property type="match status" value="1"/>
</dbReference>
<evidence type="ECO:0000313" key="2">
    <source>
        <dbReference type="EMBL" id="SVE53801.1"/>
    </source>
</evidence>
<dbReference type="InterPro" id="IPR008571">
    <property type="entry name" value="HerA-like"/>
</dbReference>
<proteinExistence type="predicted"/>
<reference evidence="2" key="1">
    <citation type="submission" date="2018-05" db="EMBL/GenBank/DDBJ databases">
        <authorList>
            <person name="Lanie J.A."/>
            <person name="Ng W.-L."/>
            <person name="Kazmierczak K.M."/>
            <person name="Andrzejewski T.M."/>
            <person name="Davidsen T.M."/>
            <person name="Wayne K.J."/>
            <person name="Tettelin H."/>
            <person name="Glass J.I."/>
            <person name="Rusch D."/>
            <person name="Podicherti R."/>
            <person name="Tsui H.-C.T."/>
            <person name="Winkler M.E."/>
        </authorList>
    </citation>
    <scope>NUCLEOTIDE SEQUENCE</scope>
</reference>
<dbReference type="Pfam" id="PF09378">
    <property type="entry name" value="HAS-barrel"/>
    <property type="match status" value="1"/>
</dbReference>
<organism evidence="2">
    <name type="scientific">marine metagenome</name>
    <dbReference type="NCBI Taxonomy" id="408172"/>
    <lineage>
        <taxon>unclassified sequences</taxon>
        <taxon>metagenomes</taxon>
        <taxon>ecological metagenomes</taxon>
    </lineage>
</organism>
<evidence type="ECO:0000259" key="1">
    <source>
        <dbReference type="Pfam" id="PF09378"/>
    </source>
</evidence>
<accession>A0A383EAR0</accession>
<dbReference type="AlphaFoldDB" id="A0A383EAR0"/>
<gene>
    <name evidence="2" type="ORF">METZ01_LOCUS506655</name>
</gene>